<evidence type="ECO:0000256" key="2">
    <source>
        <dbReference type="ARBA" id="ARBA00022448"/>
    </source>
</evidence>
<evidence type="ECO:0000313" key="10">
    <source>
        <dbReference type="Proteomes" id="UP000228528"/>
    </source>
</evidence>
<feature type="transmembrane region" description="Helical" evidence="7">
    <location>
        <begin position="241"/>
        <end position="262"/>
    </location>
</feature>
<gene>
    <name evidence="9" type="ORF">COU30_01275</name>
</gene>
<dbReference type="SUPFAM" id="SSF161098">
    <property type="entry name" value="MetI-like"/>
    <property type="match status" value="1"/>
</dbReference>
<evidence type="ECO:0000256" key="7">
    <source>
        <dbReference type="RuleBase" id="RU363032"/>
    </source>
</evidence>
<evidence type="ECO:0000256" key="6">
    <source>
        <dbReference type="ARBA" id="ARBA00023136"/>
    </source>
</evidence>
<dbReference type="Gene3D" id="1.10.3720.10">
    <property type="entry name" value="MetI-like"/>
    <property type="match status" value="1"/>
</dbReference>
<dbReference type="Proteomes" id="UP000228528">
    <property type="component" value="Unassembled WGS sequence"/>
</dbReference>
<dbReference type="InterPro" id="IPR000515">
    <property type="entry name" value="MetI-like"/>
</dbReference>
<feature type="transmembrane region" description="Helical" evidence="7">
    <location>
        <begin position="87"/>
        <end position="107"/>
    </location>
</feature>
<accession>A0A2M6P1P8</accession>
<protein>
    <submittedName>
        <fullName evidence="9">ABC transporter permease</fullName>
    </submittedName>
</protein>
<evidence type="ECO:0000313" key="9">
    <source>
        <dbReference type="EMBL" id="PIR77652.1"/>
    </source>
</evidence>
<dbReference type="Pfam" id="PF00528">
    <property type="entry name" value="BPD_transp_1"/>
    <property type="match status" value="1"/>
</dbReference>
<feature type="domain" description="ABC transmembrane type-1" evidence="8">
    <location>
        <begin position="79"/>
        <end position="259"/>
    </location>
</feature>
<comment type="caution">
    <text evidence="9">The sequence shown here is derived from an EMBL/GenBank/DDBJ whole genome shotgun (WGS) entry which is preliminary data.</text>
</comment>
<dbReference type="PROSITE" id="PS50928">
    <property type="entry name" value="ABC_TM1"/>
    <property type="match status" value="1"/>
</dbReference>
<evidence type="ECO:0000256" key="5">
    <source>
        <dbReference type="ARBA" id="ARBA00022989"/>
    </source>
</evidence>
<keyword evidence="4 7" id="KW-0812">Transmembrane</keyword>
<organism evidence="9 10">
    <name type="scientific">Candidatus Magasanikbacteria bacterium CG10_big_fil_rev_8_21_14_0_10_38_6</name>
    <dbReference type="NCBI Taxonomy" id="1974647"/>
    <lineage>
        <taxon>Bacteria</taxon>
        <taxon>Candidatus Magasanikiibacteriota</taxon>
    </lineage>
</organism>
<reference evidence="10" key="1">
    <citation type="submission" date="2017-09" db="EMBL/GenBank/DDBJ databases">
        <title>Depth-based differentiation of microbial function through sediment-hosted aquifers and enrichment of novel symbionts in the deep terrestrial subsurface.</title>
        <authorList>
            <person name="Probst A.J."/>
            <person name="Ladd B."/>
            <person name="Jarett J.K."/>
            <person name="Geller-Mcgrath D.E."/>
            <person name="Sieber C.M.K."/>
            <person name="Emerson J.B."/>
            <person name="Anantharaman K."/>
            <person name="Thomas B.C."/>
            <person name="Malmstrom R."/>
            <person name="Stieglmeier M."/>
            <person name="Klingl A."/>
            <person name="Woyke T."/>
            <person name="Ryan C.M."/>
            <person name="Banfield J.F."/>
        </authorList>
    </citation>
    <scope>NUCLEOTIDE SEQUENCE [LARGE SCALE GENOMIC DNA]</scope>
</reference>
<comment type="similarity">
    <text evidence="7">Belongs to the binding-protein-dependent transport system permease family.</text>
</comment>
<keyword evidence="5 7" id="KW-1133">Transmembrane helix</keyword>
<dbReference type="AlphaFoldDB" id="A0A2M6P1P8"/>
<name>A0A2M6P1P8_9BACT</name>
<dbReference type="CDD" id="cd06261">
    <property type="entry name" value="TM_PBP2"/>
    <property type="match status" value="1"/>
</dbReference>
<evidence type="ECO:0000256" key="1">
    <source>
        <dbReference type="ARBA" id="ARBA00004651"/>
    </source>
</evidence>
<evidence type="ECO:0000259" key="8">
    <source>
        <dbReference type="PROSITE" id="PS50928"/>
    </source>
</evidence>
<dbReference type="PANTHER" id="PTHR30151:SF0">
    <property type="entry name" value="ABC TRANSPORTER PERMEASE PROTEIN MJ0413-RELATED"/>
    <property type="match status" value="1"/>
</dbReference>
<evidence type="ECO:0000256" key="4">
    <source>
        <dbReference type="ARBA" id="ARBA00022692"/>
    </source>
</evidence>
<dbReference type="GO" id="GO:0042918">
    <property type="term" value="P:alkanesulfonate transmembrane transport"/>
    <property type="evidence" value="ECO:0007669"/>
    <property type="project" value="UniProtKB-ARBA"/>
</dbReference>
<evidence type="ECO:0000256" key="3">
    <source>
        <dbReference type="ARBA" id="ARBA00022475"/>
    </source>
</evidence>
<dbReference type="EMBL" id="PFBW01000055">
    <property type="protein sequence ID" value="PIR77652.1"/>
    <property type="molecule type" value="Genomic_DNA"/>
</dbReference>
<feature type="transmembrane region" description="Helical" evidence="7">
    <location>
        <begin position="197"/>
        <end position="221"/>
    </location>
</feature>
<dbReference type="FunFam" id="1.10.3720.10:FF:000003">
    <property type="entry name" value="Aliphatic sulfonate ABC transporter permease"/>
    <property type="match status" value="1"/>
</dbReference>
<sequence length="273" mass="30499">MATKWISVREYFKLMATSIFTKHRAQDLLIKLSSILSVLFFWHILLILVFPANTIIPTPSEVFIALLDILTKGDIFAHVFASLIRVVVGFLIATFIGVGLALVAGYYKKVGIFLNPLIEFLRPIPPIAWIPIAILIFGLGNTSAYFIVFMGAFFPIFTNSFFGVNSLPTIYENVARSFEIKKSIFVKEILLKFSLPYIFTGLKIGIGMAWMSVIAAELIGAQSGLGYFIQLNRLLLRTDNVIAGMILIGVIGYVLSWLLLTVEKKIIPWGNKK</sequence>
<dbReference type="PANTHER" id="PTHR30151">
    <property type="entry name" value="ALKANE SULFONATE ABC TRANSPORTER-RELATED, MEMBRANE SUBUNIT"/>
    <property type="match status" value="1"/>
</dbReference>
<keyword evidence="2 7" id="KW-0813">Transport</keyword>
<dbReference type="InterPro" id="IPR035906">
    <property type="entry name" value="MetI-like_sf"/>
</dbReference>
<dbReference type="GO" id="GO:0005886">
    <property type="term" value="C:plasma membrane"/>
    <property type="evidence" value="ECO:0007669"/>
    <property type="project" value="UniProtKB-SubCell"/>
</dbReference>
<proteinExistence type="inferred from homology"/>
<feature type="transmembrane region" description="Helical" evidence="7">
    <location>
        <begin position="127"/>
        <end position="157"/>
    </location>
</feature>
<keyword evidence="6 7" id="KW-0472">Membrane</keyword>
<comment type="subcellular location">
    <subcellularLocation>
        <location evidence="1 7">Cell membrane</location>
        <topology evidence="1 7">Multi-pass membrane protein</topology>
    </subcellularLocation>
</comment>
<keyword evidence="3" id="KW-1003">Cell membrane</keyword>
<feature type="transmembrane region" description="Helical" evidence="7">
    <location>
        <begin position="28"/>
        <end position="50"/>
    </location>
</feature>